<dbReference type="EC" id="5.4.99.60" evidence="6"/>
<evidence type="ECO:0000256" key="3">
    <source>
        <dbReference type="ARBA" id="ARBA00022573"/>
    </source>
</evidence>
<name>A0A415EU67_ENTCA</name>
<evidence type="ECO:0000256" key="4">
    <source>
        <dbReference type="ARBA" id="ARBA00023235"/>
    </source>
</evidence>
<evidence type="ECO:0000259" key="5">
    <source>
        <dbReference type="Pfam" id="PF02570"/>
    </source>
</evidence>
<dbReference type="GO" id="GO:0009236">
    <property type="term" value="P:cobalamin biosynthetic process"/>
    <property type="evidence" value="ECO:0007669"/>
    <property type="project" value="UniProtKB-UniPathway"/>
</dbReference>
<protein>
    <submittedName>
        <fullName evidence="6">Cobalt-precorrin-8 methylmutase</fullName>
        <ecNumber evidence="6">5.4.99.60</ecNumber>
    </submittedName>
</protein>
<keyword evidence="4 6" id="KW-0413">Isomerase</keyword>
<comment type="pathway">
    <text evidence="1">Cofactor biosynthesis; adenosylcobalamin biosynthesis.</text>
</comment>
<evidence type="ECO:0000256" key="1">
    <source>
        <dbReference type="ARBA" id="ARBA00004953"/>
    </source>
</evidence>
<evidence type="ECO:0000313" key="7">
    <source>
        <dbReference type="Proteomes" id="UP000286288"/>
    </source>
</evidence>
<dbReference type="EMBL" id="QRMZ01000007">
    <property type="protein sequence ID" value="RHK06835.1"/>
    <property type="molecule type" value="Genomic_DNA"/>
</dbReference>
<dbReference type="Pfam" id="PF02570">
    <property type="entry name" value="CbiC"/>
    <property type="match status" value="1"/>
</dbReference>
<gene>
    <name evidence="6" type="ORF">DW084_06570</name>
</gene>
<dbReference type="InterPro" id="IPR036588">
    <property type="entry name" value="CobH/CbiC_sf"/>
</dbReference>
<dbReference type="GO" id="GO:0016993">
    <property type="term" value="F:precorrin-8X methylmutase activity"/>
    <property type="evidence" value="ECO:0007669"/>
    <property type="project" value="InterPro"/>
</dbReference>
<dbReference type="PANTHER" id="PTHR43588:SF1">
    <property type="entry name" value="COBALT-PRECORRIN-8 METHYLMUTASE"/>
    <property type="match status" value="1"/>
</dbReference>
<dbReference type="InterPro" id="IPR003722">
    <property type="entry name" value="Cbl_synth_CobH/CbiC"/>
</dbReference>
<proteinExistence type="inferred from homology"/>
<accession>A0A415EU67</accession>
<dbReference type="GO" id="GO:0043778">
    <property type="term" value="F:cobalt-precorrin-8 methylmutase activity"/>
    <property type="evidence" value="ECO:0007669"/>
    <property type="project" value="UniProtKB-EC"/>
</dbReference>
<dbReference type="SUPFAM" id="SSF63965">
    <property type="entry name" value="Precorrin-8X methylmutase CbiC/CobH"/>
    <property type="match status" value="1"/>
</dbReference>
<dbReference type="UniPathway" id="UPA00148"/>
<dbReference type="PANTHER" id="PTHR43588">
    <property type="entry name" value="COBALT-PRECORRIN-8 METHYLMUTASE"/>
    <property type="match status" value="1"/>
</dbReference>
<dbReference type="AlphaFoldDB" id="A0A415EU67"/>
<dbReference type="Gene3D" id="3.40.50.10230">
    <property type="entry name" value="Cobalamin biosynthesis CobH/CbiC, precorrin-8X methylmutase"/>
    <property type="match status" value="1"/>
</dbReference>
<evidence type="ECO:0000313" key="6">
    <source>
        <dbReference type="EMBL" id="RHK06835.1"/>
    </source>
</evidence>
<organism evidence="6 7">
    <name type="scientific">Enterococcus casseliflavus</name>
    <name type="common">Enterococcus flavescens</name>
    <dbReference type="NCBI Taxonomy" id="37734"/>
    <lineage>
        <taxon>Bacteria</taxon>
        <taxon>Bacillati</taxon>
        <taxon>Bacillota</taxon>
        <taxon>Bacilli</taxon>
        <taxon>Lactobacillales</taxon>
        <taxon>Enterococcaceae</taxon>
        <taxon>Enterococcus</taxon>
    </lineage>
</organism>
<dbReference type="NCBIfam" id="NF006137">
    <property type="entry name" value="PRK08286.1"/>
    <property type="match status" value="1"/>
</dbReference>
<keyword evidence="3" id="KW-0169">Cobalamin biosynthesis</keyword>
<comment type="similarity">
    <text evidence="2">Belongs to the CobH/CbiC family.</text>
</comment>
<dbReference type="Proteomes" id="UP000286288">
    <property type="component" value="Unassembled WGS sequence"/>
</dbReference>
<reference evidence="6 7" key="1">
    <citation type="submission" date="2018-08" db="EMBL/GenBank/DDBJ databases">
        <title>A genome reference for cultivated species of the human gut microbiota.</title>
        <authorList>
            <person name="Zou Y."/>
            <person name="Xue W."/>
            <person name="Luo G."/>
        </authorList>
    </citation>
    <scope>NUCLEOTIDE SEQUENCE [LARGE SCALE GENOMIC DNA]</scope>
    <source>
        <strain evidence="6 7">AF48-16</strain>
    </source>
</reference>
<comment type="caution">
    <text evidence="6">The sequence shown here is derived from an EMBL/GenBank/DDBJ whole genome shotgun (WGS) entry which is preliminary data.</text>
</comment>
<evidence type="ECO:0000256" key="2">
    <source>
        <dbReference type="ARBA" id="ARBA00009774"/>
    </source>
</evidence>
<sequence length="216" mass="23511">MEYIKNPMGIEIESFRLIQEIIDQEYPDYHFSSVEEEMIIKRVIHTSADFDYLANLGFTHGVVSRLKNFFKNGQGTLFTDTNMALSGINKKILDKLGIDYHCYVADEEICHIAKEKGITRSMAGIEQAASIAGPKVFVLGNAPTAIFKILEMTESQELEAVAVIGAPVGFVGAVESKQALAASTIPAITAQGRKGGSNVAAAIINAILYELPEGKR</sequence>
<feature type="domain" description="Cobalamin biosynthesis precorrin-8X methylmutase CobH/CbiC" evidence="5">
    <location>
        <begin position="10"/>
        <end position="209"/>
    </location>
</feature>